<keyword evidence="1" id="KW-1133">Transmembrane helix</keyword>
<keyword evidence="1" id="KW-0812">Transmembrane</keyword>
<name>A0A8S5RV52_9CAUD</name>
<evidence type="ECO:0000313" key="2">
    <source>
        <dbReference type="EMBL" id="DAF42505.1"/>
    </source>
</evidence>
<protein>
    <submittedName>
        <fullName evidence="2">Uncharacterized protein</fullName>
    </submittedName>
</protein>
<accession>A0A8S5RV52</accession>
<evidence type="ECO:0000256" key="1">
    <source>
        <dbReference type="SAM" id="Phobius"/>
    </source>
</evidence>
<reference evidence="2" key="1">
    <citation type="journal article" date="2021" name="Proc. Natl. Acad. Sci. U.S.A.">
        <title>A Catalog of Tens of Thousands of Viruses from Human Metagenomes Reveals Hidden Associations with Chronic Diseases.</title>
        <authorList>
            <person name="Tisza M.J."/>
            <person name="Buck C.B."/>
        </authorList>
    </citation>
    <scope>NUCLEOTIDE SEQUENCE</scope>
    <source>
        <strain evidence="2">CtLeG9</strain>
    </source>
</reference>
<dbReference type="EMBL" id="BK032495">
    <property type="protein sequence ID" value="DAF42505.1"/>
    <property type="molecule type" value="Genomic_DNA"/>
</dbReference>
<sequence>MRFPRLFRYFGDKFNGFFRQFVAFGGHAPFFVATFLNFC</sequence>
<proteinExistence type="predicted"/>
<organism evidence="2">
    <name type="scientific">Siphoviridae sp. ctLeG9</name>
    <dbReference type="NCBI Taxonomy" id="2827848"/>
    <lineage>
        <taxon>Viruses</taxon>
        <taxon>Duplodnaviria</taxon>
        <taxon>Heunggongvirae</taxon>
        <taxon>Uroviricota</taxon>
        <taxon>Caudoviricetes</taxon>
    </lineage>
</organism>
<keyword evidence="1" id="KW-0472">Membrane</keyword>
<feature type="transmembrane region" description="Helical" evidence="1">
    <location>
        <begin position="21"/>
        <end position="38"/>
    </location>
</feature>